<evidence type="ECO:0000313" key="2">
    <source>
        <dbReference type="Proteomes" id="UP000016935"/>
    </source>
</evidence>
<evidence type="ECO:0000313" key="1">
    <source>
        <dbReference type="EMBL" id="EOA89033.1"/>
    </source>
</evidence>
<dbReference type="eggNOG" id="ENOG502T4AB">
    <property type="taxonomic scope" value="Eukaryota"/>
</dbReference>
<dbReference type="HOGENOM" id="CLU_1796135_0_0_1"/>
<sequence>MAVGFLTIFAALVALATAYLYFFGIPPELKRKLERQALKTMGENKMSYMTKDTIDKIPASDQEDVKNVKKGISNLAGGATQNPLGEQAVRAATQVWDSAANLTKSVSDRLDWDTVQSYPKAALERVSTMAGKAKGTPQHDVQQDTK</sequence>
<dbReference type="GeneID" id="19403086"/>
<keyword evidence="2" id="KW-1185">Reference proteome</keyword>
<dbReference type="RefSeq" id="XP_008023307.1">
    <property type="nucleotide sequence ID" value="XM_008025116.1"/>
</dbReference>
<reference evidence="1 2" key="2">
    <citation type="journal article" date="2013" name="PLoS Genet.">
        <title>Comparative genome structure, secondary metabolite, and effector coding capacity across Cochliobolus pathogens.</title>
        <authorList>
            <person name="Condon B.J."/>
            <person name="Leng Y."/>
            <person name="Wu D."/>
            <person name="Bushley K.E."/>
            <person name="Ohm R.A."/>
            <person name="Otillar R."/>
            <person name="Martin J."/>
            <person name="Schackwitz W."/>
            <person name="Grimwood J."/>
            <person name="MohdZainudin N."/>
            <person name="Xue C."/>
            <person name="Wang R."/>
            <person name="Manning V.A."/>
            <person name="Dhillon B."/>
            <person name="Tu Z.J."/>
            <person name="Steffenson B.J."/>
            <person name="Salamov A."/>
            <person name="Sun H."/>
            <person name="Lowry S."/>
            <person name="LaButti K."/>
            <person name="Han J."/>
            <person name="Copeland A."/>
            <person name="Lindquist E."/>
            <person name="Barry K."/>
            <person name="Schmutz J."/>
            <person name="Baker S.E."/>
            <person name="Ciuffetti L.M."/>
            <person name="Grigoriev I.V."/>
            <person name="Zhong S."/>
            <person name="Turgeon B.G."/>
        </authorList>
    </citation>
    <scope>NUCLEOTIDE SEQUENCE [LARGE SCALE GENOMIC DNA]</scope>
    <source>
        <strain evidence="2">28A</strain>
    </source>
</reference>
<protein>
    <submittedName>
        <fullName evidence="1">Uncharacterized protein</fullName>
    </submittedName>
</protein>
<reference evidence="1 2" key="1">
    <citation type="journal article" date="2012" name="PLoS Pathog.">
        <title>Diverse lifestyles and strategies of plant pathogenesis encoded in the genomes of eighteen Dothideomycetes fungi.</title>
        <authorList>
            <person name="Ohm R.A."/>
            <person name="Feau N."/>
            <person name="Henrissat B."/>
            <person name="Schoch C.L."/>
            <person name="Horwitz B.A."/>
            <person name="Barry K.W."/>
            <person name="Condon B.J."/>
            <person name="Copeland A.C."/>
            <person name="Dhillon B."/>
            <person name="Glaser F."/>
            <person name="Hesse C.N."/>
            <person name="Kosti I."/>
            <person name="LaButti K."/>
            <person name="Lindquist E.A."/>
            <person name="Lucas S."/>
            <person name="Salamov A.A."/>
            <person name="Bradshaw R.E."/>
            <person name="Ciuffetti L."/>
            <person name="Hamelin R.C."/>
            <person name="Kema G.H.J."/>
            <person name="Lawrence C."/>
            <person name="Scott J.A."/>
            <person name="Spatafora J.W."/>
            <person name="Turgeon B.G."/>
            <person name="de Wit P.J.G.M."/>
            <person name="Zhong S."/>
            <person name="Goodwin S.B."/>
            <person name="Grigoriev I.V."/>
        </authorList>
    </citation>
    <scope>NUCLEOTIDE SEQUENCE [LARGE SCALE GENOMIC DNA]</scope>
    <source>
        <strain evidence="2">28A</strain>
    </source>
</reference>
<dbReference type="EMBL" id="KB908526">
    <property type="protein sequence ID" value="EOA89033.1"/>
    <property type="molecule type" value="Genomic_DNA"/>
</dbReference>
<dbReference type="AlphaFoldDB" id="R0K7T5"/>
<dbReference type="OrthoDB" id="3001700at2759"/>
<name>R0K7T5_EXST2</name>
<organism evidence="1 2">
    <name type="scientific">Exserohilum turcicum (strain 28A)</name>
    <name type="common">Northern leaf blight fungus</name>
    <name type="synonym">Setosphaeria turcica</name>
    <dbReference type="NCBI Taxonomy" id="671987"/>
    <lineage>
        <taxon>Eukaryota</taxon>
        <taxon>Fungi</taxon>
        <taxon>Dikarya</taxon>
        <taxon>Ascomycota</taxon>
        <taxon>Pezizomycotina</taxon>
        <taxon>Dothideomycetes</taxon>
        <taxon>Pleosporomycetidae</taxon>
        <taxon>Pleosporales</taxon>
        <taxon>Pleosporineae</taxon>
        <taxon>Pleosporaceae</taxon>
        <taxon>Exserohilum</taxon>
    </lineage>
</organism>
<accession>R0K7T5</accession>
<proteinExistence type="predicted"/>
<dbReference type="Proteomes" id="UP000016935">
    <property type="component" value="Unassembled WGS sequence"/>
</dbReference>
<gene>
    <name evidence="1" type="ORF">SETTUDRAFT_27084</name>
</gene>